<dbReference type="GO" id="GO:0005786">
    <property type="term" value="C:signal recognition particle, endoplasmic reticulum targeting"/>
    <property type="evidence" value="ECO:0007669"/>
    <property type="project" value="UniProtKB-KW"/>
</dbReference>
<evidence type="ECO:0000256" key="9">
    <source>
        <dbReference type="ARBA" id="ARBA00023242"/>
    </source>
</evidence>
<evidence type="ECO:0000256" key="7">
    <source>
        <dbReference type="ARBA" id="ARBA00022884"/>
    </source>
</evidence>
<name>D8LF41_ECTSI</name>
<dbReference type="GO" id="GO:0008312">
    <property type="term" value="F:7S RNA binding"/>
    <property type="evidence" value="ECO:0007669"/>
    <property type="project" value="InterPro"/>
</dbReference>
<evidence type="ECO:0000256" key="6">
    <source>
        <dbReference type="ARBA" id="ARBA00022824"/>
    </source>
</evidence>
<dbReference type="OMA" id="NYDLISW"/>
<dbReference type="PANTHER" id="PTHR12860:SF0">
    <property type="entry name" value="SIGNAL RECOGNITION PARTICLE SUBUNIT SRP68"/>
    <property type="match status" value="1"/>
</dbReference>
<feature type="region of interest" description="Disordered" evidence="13">
    <location>
        <begin position="608"/>
        <end position="642"/>
    </location>
</feature>
<keyword evidence="5 12" id="KW-0963">Cytoplasm</keyword>
<dbReference type="STRING" id="2880.D8LF41"/>
<comment type="similarity">
    <text evidence="4 12">Belongs to the SRP68 family.</text>
</comment>
<dbReference type="GO" id="GO:0006614">
    <property type="term" value="P:SRP-dependent cotranslational protein targeting to membrane"/>
    <property type="evidence" value="ECO:0007669"/>
    <property type="project" value="InterPro"/>
</dbReference>
<dbReference type="AlphaFoldDB" id="D8LF41"/>
<evidence type="ECO:0000256" key="10">
    <source>
        <dbReference type="ARBA" id="ARBA00023274"/>
    </source>
</evidence>
<evidence type="ECO:0000256" key="12">
    <source>
        <dbReference type="PIRNR" id="PIRNR038995"/>
    </source>
</evidence>
<dbReference type="PIRSF" id="PIRSF038995">
    <property type="entry name" value="SRP68"/>
    <property type="match status" value="1"/>
</dbReference>
<dbReference type="GO" id="GO:0005047">
    <property type="term" value="F:signal recognition particle binding"/>
    <property type="evidence" value="ECO:0007669"/>
    <property type="project" value="InterPro"/>
</dbReference>
<protein>
    <recommendedName>
        <fullName evidence="11 12">Signal recognition particle subunit SRP68</fullName>
        <shortName evidence="12">SRP68</shortName>
    </recommendedName>
</protein>
<reference evidence="14 15" key="1">
    <citation type="journal article" date="2010" name="Nature">
        <title>The Ectocarpus genome and the independent evolution of multicellularity in brown algae.</title>
        <authorList>
            <person name="Cock J.M."/>
            <person name="Sterck L."/>
            <person name="Rouze P."/>
            <person name="Scornet D."/>
            <person name="Allen A.E."/>
            <person name="Amoutzias G."/>
            <person name="Anthouard V."/>
            <person name="Artiguenave F."/>
            <person name="Aury J.M."/>
            <person name="Badger J.H."/>
            <person name="Beszteri B."/>
            <person name="Billiau K."/>
            <person name="Bonnet E."/>
            <person name="Bothwell J.H."/>
            <person name="Bowler C."/>
            <person name="Boyen C."/>
            <person name="Brownlee C."/>
            <person name="Carrano C.J."/>
            <person name="Charrier B."/>
            <person name="Cho G.Y."/>
            <person name="Coelho S.M."/>
            <person name="Collen J."/>
            <person name="Corre E."/>
            <person name="Da Silva C."/>
            <person name="Delage L."/>
            <person name="Delaroque N."/>
            <person name="Dittami S.M."/>
            <person name="Doulbeau S."/>
            <person name="Elias M."/>
            <person name="Farnham G."/>
            <person name="Gachon C.M."/>
            <person name="Gschloessl B."/>
            <person name="Heesch S."/>
            <person name="Jabbari K."/>
            <person name="Jubin C."/>
            <person name="Kawai H."/>
            <person name="Kimura K."/>
            <person name="Kloareg B."/>
            <person name="Kupper F.C."/>
            <person name="Lang D."/>
            <person name="Le Bail A."/>
            <person name="Leblanc C."/>
            <person name="Lerouge P."/>
            <person name="Lohr M."/>
            <person name="Lopez P.J."/>
            <person name="Martens C."/>
            <person name="Maumus F."/>
            <person name="Michel G."/>
            <person name="Miranda-Saavedra D."/>
            <person name="Morales J."/>
            <person name="Moreau H."/>
            <person name="Motomura T."/>
            <person name="Nagasato C."/>
            <person name="Napoli C.A."/>
            <person name="Nelson D.R."/>
            <person name="Nyvall-Collen P."/>
            <person name="Peters A.F."/>
            <person name="Pommier C."/>
            <person name="Potin P."/>
            <person name="Poulain J."/>
            <person name="Quesneville H."/>
            <person name="Read B."/>
            <person name="Rensing S.A."/>
            <person name="Ritter A."/>
            <person name="Rousvoal S."/>
            <person name="Samanta M."/>
            <person name="Samson G."/>
            <person name="Schroeder D.C."/>
            <person name="Segurens B."/>
            <person name="Strittmatter M."/>
            <person name="Tonon T."/>
            <person name="Tregear J.W."/>
            <person name="Valentin K."/>
            <person name="von Dassow P."/>
            <person name="Yamagishi T."/>
            <person name="Van de Peer Y."/>
            <person name="Wincker P."/>
        </authorList>
    </citation>
    <scope>NUCLEOTIDE SEQUENCE [LARGE SCALE GENOMIC DNA]</scope>
    <source>
        <strain evidence="15">Ec32 / CCAP1310/4</strain>
    </source>
</reference>
<evidence type="ECO:0000256" key="4">
    <source>
        <dbReference type="ARBA" id="ARBA00009352"/>
    </source>
</evidence>
<dbReference type="InterPro" id="IPR026258">
    <property type="entry name" value="SRP68"/>
</dbReference>
<keyword evidence="7 12" id="KW-0694">RNA-binding</keyword>
<evidence type="ECO:0000313" key="14">
    <source>
        <dbReference type="EMBL" id="CBN78639.1"/>
    </source>
</evidence>
<dbReference type="CDD" id="cd15481">
    <property type="entry name" value="SRP68-RBD"/>
    <property type="match status" value="1"/>
</dbReference>
<keyword evidence="8 12" id="KW-0733">Signal recognition particle</keyword>
<evidence type="ECO:0000256" key="5">
    <source>
        <dbReference type="ARBA" id="ARBA00022490"/>
    </source>
</evidence>
<dbReference type="PANTHER" id="PTHR12860">
    <property type="entry name" value="SIGNAL RECOGNITION PARTICLE 68 KDA PROTEIN"/>
    <property type="match status" value="1"/>
</dbReference>
<dbReference type="GO" id="GO:0005783">
    <property type="term" value="C:endoplasmic reticulum"/>
    <property type="evidence" value="ECO:0007669"/>
    <property type="project" value="UniProtKB-SubCell"/>
</dbReference>
<dbReference type="GO" id="GO:0030942">
    <property type="term" value="F:endoplasmic reticulum signal peptide binding"/>
    <property type="evidence" value="ECO:0007669"/>
    <property type="project" value="InterPro"/>
</dbReference>
<keyword evidence="10 12" id="KW-0687">Ribonucleoprotein</keyword>
<dbReference type="GO" id="GO:0005829">
    <property type="term" value="C:cytosol"/>
    <property type="evidence" value="ECO:0007669"/>
    <property type="project" value="UniProtKB-ARBA"/>
</dbReference>
<evidence type="ECO:0000256" key="13">
    <source>
        <dbReference type="SAM" id="MobiDB-lite"/>
    </source>
</evidence>
<dbReference type="EMBL" id="FN649741">
    <property type="protein sequence ID" value="CBN78639.1"/>
    <property type="molecule type" value="Genomic_DNA"/>
</dbReference>
<accession>D8LF41</accession>
<dbReference type="InterPro" id="IPR038253">
    <property type="entry name" value="SRP68_N_sf"/>
</dbReference>
<evidence type="ECO:0000256" key="3">
    <source>
        <dbReference type="ARBA" id="ARBA00004604"/>
    </source>
</evidence>
<comment type="function">
    <text evidence="12">Component of the signal recognition particle (SRP) complex, a ribonucleoprotein complex that mediates the cotranslational targeting of secretory and membrane proteins to the endoplasmic reticulum (ER). The SRP complex interacts with the signal sequence in nascent secretory and membrane proteins and directs them to the membrane of the ER.</text>
</comment>
<evidence type="ECO:0000256" key="2">
    <source>
        <dbReference type="ARBA" id="ARBA00004496"/>
    </source>
</evidence>
<feature type="compositionally biased region" description="Low complexity" evidence="13">
    <location>
        <begin position="633"/>
        <end position="642"/>
    </location>
</feature>
<dbReference type="Proteomes" id="UP000002630">
    <property type="component" value="Linkage Group LG16"/>
</dbReference>
<evidence type="ECO:0000256" key="1">
    <source>
        <dbReference type="ARBA" id="ARBA00004240"/>
    </source>
</evidence>
<evidence type="ECO:0000313" key="15">
    <source>
        <dbReference type="Proteomes" id="UP000002630"/>
    </source>
</evidence>
<dbReference type="InParanoid" id="D8LF41"/>
<gene>
    <name evidence="14" type="ORF">Esi_0141_0017</name>
</gene>
<dbReference type="OrthoDB" id="10255118at2759"/>
<comment type="subcellular location">
    <subcellularLocation>
        <location evidence="2 12">Cytoplasm</location>
    </subcellularLocation>
    <subcellularLocation>
        <location evidence="1">Endoplasmic reticulum</location>
    </subcellularLocation>
    <subcellularLocation>
        <location evidence="3">Nucleus</location>
        <location evidence="3">Nucleolus</location>
    </subcellularLocation>
</comment>
<dbReference type="InterPro" id="IPR034652">
    <property type="entry name" value="SRP68-RBD"/>
</dbReference>
<dbReference type="Gene3D" id="1.10.3450.40">
    <property type="entry name" value="Signal recognition particle, SRP68 subunit, RNA-binding domain"/>
    <property type="match status" value="1"/>
</dbReference>
<evidence type="ECO:0000256" key="8">
    <source>
        <dbReference type="ARBA" id="ARBA00023135"/>
    </source>
</evidence>
<dbReference type="Pfam" id="PF16969">
    <property type="entry name" value="SRP68"/>
    <property type="match status" value="1"/>
</dbReference>
<sequence>MAETEDGSAECVVGMEVAKEPAPSLAKLSLKVHEIAKDAQNRNGLRHGDYHQYRQYCTRRLKRVRSLPQVRFMFGKGKGFVQKELTPESVTSASHLEIPLMMAERAWAFAMQRKQETADAPYRVRRHVVTRLAKAAKWSGDLEALCLETADERTCLEATAYCAWMSGNLLLEKEAWREALDRFSTADRICQELGKVGAIEDQDLFSRRVEEIEPILRYCRYNLDATASEELLEMSREDSSAGGDLLAAKLESVVAEARKKQASALDSVEWRGKKVAVRSETLRVALVKADELARRLEAGGGSPGCEDPKPGQYLKVFGAYDDALGTISQETSRLQGKGGGAKMEAHRSELEGLRAYAQHHKLRLMLQRNERLVQELQEKRKAGGGGGERDPVGEVADIVHVYDALLQSVRSMVTNLGGGDDENDDIAELEDEVIESARADEARFRAFRCFFVIEAFSAQQKWAEASALFGHTRTLCQEAAEMLDDDDPRAESLTELDEMVQGAWHRTAAHALLLKSKQEAALSAGVDGISIGGGVNAGACPWAGRPLQERLKEFDPAGGGSGTAERGSKKRTYRIADFPPSLQLVPCKPRLLDLAFDELEFPDIDERAGIEKEPEVEEEPKGAAAGGGGISGWVGWALGRSK</sequence>
<dbReference type="eggNOG" id="KOG2460">
    <property type="taxonomic scope" value="Eukaryota"/>
</dbReference>
<organism evidence="14 15">
    <name type="scientific">Ectocarpus siliculosus</name>
    <name type="common">Brown alga</name>
    <name type="synonym">Conferva siliculosa</name>
    <dbReference type="NCBI Taxonomy" id="2880"/>
    <lineage>
        <taxon>Eukaryota</taxon>
        <taxon>Sar</taxon>
        <taxon>Stramenopiles</taxon>
        <taxon>Ochrophyta</taxon>
        <taxon>PX clade</taxon>
        <taxon>Phaeophyceae</taxon>
        <taxon>Ectocarpales</taxon>
        <taxon>Ectocarpaceae</taxon>
        <taxon>Ectocarpus</taxon>
    </lineage>
</organism>
<dbReference type="EMBL" id="FN648007">
    <property type="protein sequence ID" value="CBN78639.1"/>
    <property type="molecule type" value="Genomic_DNA"/>
</dbReference>
<proteinExistence type="inferred from homology"/>
<dbReference type="FunFam" id="1.10.3450.40:FF:000001">
    <property type="entry name" value="Signal recognition particle subunit SRP68"/>
    <property type="match status" value="1"/>
</dbReference>
<keyword evidence="9" id="KW-0539">Nucleus</keyword>
<keyword evidence="6" id="KW-0256">Endoplasmic reticulum</keyword>
<dbReference type="GO" id="GO:0005730">
    <property type="term" value="C:nucleolus"/>
    <property type="evidence" value="ECO:0007669"/>
    <property type="project" value="UniProtKB-SubCell"/>
</dbReference>
<evidence type="ECO:0000256" key="11">
    <source>
        <dbReference type="ARBA" id="ARBA00029498"/>
    </source>
</evidence>
<keyword evidence="15" id="KW-1185">Reference proteome</keyword>